<dbReference type="AlphaFoldDB" id="A0A1H9QT47"/>
<dbReference type="GO" id="GO:0005829">
    <property type="term" value="C:cytosol"/>
    <property type="evidence" value="ECO:0007669"/>
    <property type="project" value="TreeGrafter"/>
</dbReference>
<proteinExistence type="inferred from homology"/>
<keyword evidence="5" id="KW-0472">Membrane</keyword>
<feature type="transmembrane region" description="Helical" evidence="5">
    <location>
        <begin position="95"/>
        <end position="117"/>
    </location>
</feature>
<evidence type="ECO:0000256" key="3">
    <source>
        <dbReference type="ARBA" id="ARBA00023125"/>
    </source>
</evidence>
<evidence type="ECO:0000256" key="4">
    <source>
        <dbReference type="ARBA" id="ARBA00023163"/>
    </source>
</evidence>
<name>A0A1H9QT47_9LACT</name>
<dbReference type="GO" id="GO:0003700">
    <property type="term" value="F:DNA-binding transcription factor activity"/>
    <property type="evidence" value="ECO:0007669"/>
    <property type="project" value="InterPro"/>
</dbReference>
<dbReference type="OrthoDB" id="9803735at2"/>
<protein>
    <submittedName>
        <fullName evidence="7">DNA-binding transcriptional regulator, LysR family</fullName>
    </submittedName>
</protein>
<dbReference type="Pfam" id="PF03466">
    <property type="entry name" value="LysR_substrate"/>
    <property type="match status" value="1"/>
</dbReference>
<evidence type="ECO:0000259" key="6">
    <source>
        <dbReference type="PROSITE" id="PS50931"/>
    </source>
</evidence>
<accession>A0A1H9QT47</accession>
<evidence type="ECO:0000256" key="1">
    <source>
        <dbReference type="ARBA" id="ARBA00009437"/>
    </source>
</evidence>
<dbReference type="InterPro" id="IPR005119">
    <property type="entry name" value="LysR_subst-bd"/>
</dbReference>
<dbReference type="PANTHER" id="PTHR30419:SF8">
    <property type="entry name" value="NITROGEN ASSIMILATION TRANSCRIPTIONAL ACTIVATOR-RELATED"/>
    <property type="match status" value="1"/>
</dbReference>
<dbReference type="PRINTS" id="PR00039">
    <property type="entry name" value="HTHLYSR"/>
</dbReference>
<evidence type="ECO:0000313" key="8">
    <source>
        <dbReference type="Proteomes" id="UP000198948"/>
    </source>
</evidence>
<keyword evidence="3 7" id="KW-0238">DNA-binding</keyword>
<sequence>MDIKQLKYFVTIVHSNNNLSIAAKKMHLSQPALSKMIKTFEAEENVELFIRKQGRISSLTSVGEAFYEQALDVIATYDEMMRQLEEKNSLIQGKIVIGIPPLILSLVFAHFISTFILKHPEIKIEIVEAGAHELKKMLLVNEIDLAILLQPTEIANIEEYVIVEDELDAFMSIQHPLAQQKMISWEQLAKAPLALFDDTFMINHLVMSYFQKLNLKPNVKIQSGAWDFLLKTTLETDFITILPAPIKDFVQQKDYQALGIQHPLSWKVTVCRQKKANYLHSEDFVLEEILQYFEHGVDE</sequence>
<gene>
    <name evidence="7" type="ORF">SAMN04488559_102269</name>
</gene>
<dbReference type="InterPro" id="IPR036388">
    <property type="entry name" value="WH-like_DNA-bd_sf"/>
</dbReference>
<keyword evidence="2" id="KW-0805">Transcription regulation</keyword>
<evidence type="ECO:0000256" key="2">
    <source>
        <dbReference type="ARBA" id="ARBA00023015"/>
    </source>
</evidence>
<keyword evidence="4" id="KW-0804">Transcription</keyword>
<dbReference type="PANTHER" id="PTHR30419">
    <property type="entry name" value="HTH-TYPE TRANSCRIPTIONAL REGULATOR YBHD"/>
    <property type="match status" value="1"/>
</dbReference>
<dbReference type="GO" id="GO:0003677">
    <property type="term" value="F:DNA binding"/>
    <property type="evidence" value="ECO:0007669"/>
    <property type="project" value="UniProtKB-KW"/>
</dbReference>
<organism evidence="7 8">
    <name type="scientific">Isobaculum melis</name>
    <dbReference type="NCBI Taxonomy" id="142588"/>
    <lineage>
        <taxon>Bacteria</taxon>
        <taxon>Bacillati</taxon>
        <taxon>Bacillota</taxon>
        <taxon>Bacilli</taxon>
        <taxon>Lactobacillales</taxon>
        <taxon>Carnobacteriaceae</taxon>
        <taxon>Isobaculum</taxon>
    </lineage>
</organism>
<dbReference type="InterPro" id="IPR050950">
    <property type="entry name" value="HTH-type_LysR_regulators"/>
</dbReference>
<comment type="similarity">
    <text evidence="1">Belongs to the LysR transcriptional regulatory family.</text>
</comment>
<feature type="domain" description="HTH lysR-type" evidence="6">
    <location>
        <begin position="1"/>
        <end position="59"/>
    </location>
</feature>
<keyword evidence="5" id="KW-1133">Transmembrane helix</keyword>
<dbReference type="SUPFAM" id="SSF46785">
    <property type="entry name" value="Winged helix' DNA-binding domain"/>
    <property type="match status" value="1"/>
</dbReference>
<dbReference type="InterPro" id="IPR036390">
    <property type="entry name" value="WH_DNA-bd_sf"/>
</dbReference>
<dbReference type="EMBL" id="FOHA01000002">
    <property type="protein sequence ID" value="SER63642.1"/>
    <property type="molecule type" value="Genomic_DNA"/>
</dbReference>
<dbReference type="Proteomes" id="UP000198948">
    <property type="component" value="Unassembled WGS sequence"/>
</dbReference>
<dbReference type="RefSeq" id="WP_092650219.1">
    <property type="nucleotide sequence ID" value="NZ_FOHA01000002.1"/>
</dbReference>
<dbReference type="Gene3D" id="3.40.190.290">
    <property type="match status" value="1"/>
</dbReference>
<keyword evidence="8" id="KW-1185">Reference proteome</keyword>
<dbReference type="Gene3D" id="1.10.10.10">
    <property type="entry name" value="Winged helix-like DNA-binding domain superfamily/Winged helix DNA-binding domain"/>
    <property type="match status" value="1"/>
</dbReference>
<evidence type="ECO:0000256" key="5">
    <source>
        <dbReference type="SAM" id="Phobius"/>
    </source>
</evidence>
<keyword evidence="5" id="KW-0812">Transmembrane</keyword>
<evidence type="ECO:0000313" key="7">
    <source>
        <dbReference type="EMBL" id="SER63642.1"/>
    </source>
</evidence>
<dbReference type="PROSITE" id="PS50931">
    <property type="entry name" value="HTH_LYSR"/>
    <property type="match status" value="1"/>
</dbReference>
<dbReference type="SUPFAM" id="SSF53850">
    <property type="entry name" value="Periplasmic binding protein-like II"/>
    <property type="match status" value="1"/>
</dbReference>
<dbReference type="InterPro" id="IPR000847">
    <property type="entry name" value="LysR_HTH_N"/>
</dbReference>
<dbReference type="STRING" id="142588.SAMN04488559_102269"/>
<dbReference type="Pfam" id="PF00126">
    <property type="entry name" value="HTH_1"/>
    <property type="match status" value="1"/>
</dbReference>
<reference evidence="7 8" key="1">
    <citation type="submission" date="2016-10" db="EMBL/GenBank/DDBJ databases">
        <authorList>
            <person name="de Groot N.N."/>
        </authorList>
    </citation>
    <scope>NUCLEOTIDE SEQUENCE [LARGE SCALE GENOMIC DNA]</scope>
    <source>
        <strain evidence="7 8">DSM 13760</strain>
    </source>
</reference>